<evidence type="ECO:0000256" key="2">
    <source>
        <dbReference type="ARBA" id="ARBA00022884"/>
    </source>
</evidence>
<keyword evidence="1 5" id="KW-0699">rRNA-binding</keyword>
<dbReference type="NCBIfam" id="NF004131">
    <property type="entry name" value="PRK05618.2-1"/>
    <property type="match status" value="1"/>
</dbReference>
<dbReference type="AlphaFoldDB" id="G7GP25"/>
<dbReference type="InterPro" id="IPR029751">
    <property type="entry name" value="Ribosomal_L25_dom"/>
</dbReference>
<evidence type="ECO:0000256" key="5">
    <source>
        <dbReference type="HAMAP-Rule" id="MF_01334"/>
    </source>
</evidence>
<feature type="domain" description="Large ribosomal subunit protein bL25 L25" evidence="6">
    <location>
        <begin position="66"/>
        <end position="152"/>
    </location>
</feature>
<sequence>MTFGDRVLYAGCRCLGEGDLITVIGATIVTLLRGAFTHPGARRGVRHSPRQEPIHEENIMSNTTKLAVATRDDKGKGAARRARREGKVPAVLYGHGTDPVHLHLPAREFAAVLRANGTNAVIDLDIEGKSQLALTKQVDVHPIRSYIEHVDLLVIKRGEKVTVEVTVAVEGDAAPGTLVVQDASVIEVEADALSIPEHIVVDVEGVAAGTAIHAGDVTLPEGVTLTSDPELLVVAVNEAPQAAADDEAEAEGDAAEAAE</sequence>
<dbReference type="GO" id="GO:0022625">
    <property type="term" value="C:cytosolic large ribosomal subunit"/>
    <property type="evidence" value="ECO:0007669"/>
    <property type="project" value="TreeGrafter"/>
</dbReference>
<dbReference type="InterPro" id="IPR001021">
    <property type="entry name" value="Ribosomal_bL25_long"/>
</dbReference>
<dbReference type="SUPFAM" id="SSF50715">
    <property type="entry name" value="Ribosomal protein L25-like"/>
    <property type="match status" value="1"/>
</dbReference>
<dbReference type="GO" id="GO:0003735">
    <property type="term" value="F:structural constituent of ribosome"/>
    <property type="evidence" value="ECO:0007669"/>
    <property type="project" value="InterPro"/>
</dbReference>
<dbReference type="Gene3D" id="2.170.120.20">
    <property type="entry name" value="Ribosomal protein L25, beta domain"/>
    <property type="match status" value="1"/>
</dbReference>
<dbReference type="InterPro" id="IPR037121">
    <property type="entry name" value="Ribosomal_bL25_C"/>
</dbReference>
<dbReference type="EMBL" id="BAED01000034">
    <property type="protein sequence ID" value="GAB05350.1"/>
    <property type="molecule type" value="Genomic_DNA"/>
</dbReference>
<proteinExistence type="inferred from homology"/>
<dbReference type="Gene3D" id="2.40.240.10">
    <property type="entry name" value="Ribosomal Protein L25, Chain P"/>
    <property type="match status" value="1"/>
</dbReference>
<dbReference type="Pfam" id="PF14693">
    <property type="entry name" value="Ribosomal_TL5_C"/>
    <property type="match status" value="1"/>
</dbReference>
<name>G7GP25_9ACTN</name>
<dbReference type="InterPro" id="IPR020057">
    <property type="entry name" value="Ribosomal_bL25_b-dom"/>
</dbReference>
<evidence type="ECO:0000256" key="1">
    <source>
        <dbReference type="ARBA" id="ARBA00022730"/>
    </source>
</evidence>
<organism evidence="8 9">
    <name type="scientific">Gordonia amarae NBRC 15530</name>
    <dbReference type="NCBI Taxonomy" id="1075090"/>
    <lineage>
        <taxon>Bacteria</taxon>
        <taxon>Bacillati</taxon>
        <taxon>Actinomycetota</taxon>
        <taxon>Actinomycetes</taxon>
        <taxon>Mycobacteriales</taxon>
        <taxon>Gordoniaceae</taxon>
        <taxon>Gordonia</taxon>
    </lineage>
</organism>
<dbReference type="InterPro" id="IPR020930">
    <property type="entry name" value="Ribosomal_uL5_bac-type"/>
</dbReference>
<dbReference type="NCBIfam" id="TIGR00731">
    <property type="entry name" value="bL25_bact_ctc"/>
    <property type="match status" value="1"/>
</dbReference>
<evidence type="ECO:0000259" key="6">
    <source>
        <dbReference type="Pfam" id="PF01386"/>
    </source>
</evidence>
<comment type="subunit">
    <text evidence="5">Part of the 50S ribosomal subunit; part of the 5S rRNA/L5/L18/L25 subcomplex. Contacts the 5S rRNA. Binds to the 5S rRNA independently of L5 and L18.</text>
</comment>
<dbReference type="InterPro" id="IPR020056">
    <property type="entry name" value="Rbsml_bL25/Gln-tRNA_synth_N"/>
</dbReference>
<keyword evidence="4 5" id="KW-0687">Ribonucleoprotein</keyword>
<dbReference type="Proteomes" id="UP000006023">
    <property type="component" value="Unassembled WGS sequence"/>
</dbReference>
<accession>G7GP25</accession>
<dbReference type="STRING" id="1075090.GOAMR_34_00160"/>
<keyword evidence="3 5" id="KW-0689">Ribosomal protein</keyword>
<dbReference type="HAMAP" id="MF_01334">
    <property type="entry name" value="Ribosomal_bL25_CTC"/>
    <property type="match status" value="1"/>
</dbReference>
<evidence type="ECO:0000313" key="9">
    <source>
        <dbReference type="Proteomes" id="UP000006023"/>
    </source>
</evidence>
<feature type="domain" description="Large ribosomal subunit protein bL25 beta" evidence="7">
    <location>
        <begin position="160"/>
        <end position="238"/>
    </location>
</feature>
<evidence type="ECO:0000256" key="3">
    <source>
        <dbReference type="ARBA" id="ARBA00022980"/>
    </source>
</evidence>
<keyword evidence="2 5" id="KW-0694">RNA-binding</keyword>
<dbReference type="PANTHER" id="PTHR33284:SF1">
    <property type="entry name" value="RIBOSOMAL PROTEIN L25_GLN-TRNA SYNTHETASE, ANTI-CODON-BINDING DOMAIN-CONTAINING PROTEIN"/>
    <property type="match status" value="1"/>
</dbReference>
<evidence type="ECO:0000313" key="8">
    <source>
        <dbReference type="EMBL" id="GAB05350.1"/>
    </source>
</evidence>
<gene>
    <name evidence="5 8" type="primary">rplY</name>
    <name evidence="5" type="synonym">ctc</name>
    <name evidence="8" type="ORF">GOAMR_34_00160</name>
</gene>
<keyword evidence="9" id="KW-1185">Reference proteome</keyword>
<comment type="function">
    <text evidence="5">This is one of the proteins that binds to the 5S RNA in the ribosome where it forms part of the central protuberance.</text>
</comment>
<evidence type="ECO:0000256" key="4">
    <source>
        <dbReference type="ARBA" id="ARBA00023274"/>
    </source>
</evidence>
<protein>
    <recommendedName>
        <fullName evidence="5">Large ribosomal subunit protein bL25</fullName>
    </recommendedName>
    <alternativeName>
        <fullName evidence="5">General stress protein CTC</fullName>
    </alternativeName>
</protein>
<dbReference type="GO" id="GO:0006412">
    <property type="term" value="P:translation"/>
    <property type="evidence" value="ECO:0007669"/>
    <property type="project" value="UniProtKB-UniRule"/>
</dbReference>
<evidence type="ECO:0000259" key="7">
    <source>
        <dbReference type="Pfam" id="PF14693"/>
    </source>
</evidence>
<reference evidence="8 9" key="1">
    <citation type="submission" date="2011-11" db="EMBL/GenBank/DDBJ databases">
        <title>Whole genome shotgun sequence of Gordonia amarae NBRC 15530.</title>
        <authorList>
            <person name="Takarada H."/>
            <person name="Hosoyama A."/>
            <person name="Tsuchikane K."/>
            <person name="Katsumata H."/>
            <person name="Yamazaki S."/>
            <person name="Fujita N."/>
        </authorList>
    </citation>
    <scope>NUCLEOTIDE SEQUENCE [LARGE SCALE GENOMIC DNA]</scope>
    <source>
        <strain evidence="8 9">NBRC 15530</strain>
    </source>
</reference>
<dbReference type="InterPro" id="IPR011035">
    <property type="entry name" value="Ribosomal_bL25/Gln-tRNA_synth"/>
</dbReference>
<dbReference type="GO" id="GO:0008097">
    <property type="term" value="F:5S rRNA binding"/>
    <property type="evidence" value="ECO:0007669"/>
    <property type="project" value="InterPro"/>
</dbReference>
<dbReference type="eggNOG" id="COG1825">
    <property type="taxonomic scope" value="Bacteria"/>
</dbReference>
<dbReference type="PANTHER" id="PTHR33284">
    <property type="entry name" value="RIBOSOMAL PROTEIN L25/GLN-TRNA SYNTHETASE, ANTI-CODON-BINDING DOMAIN-CONTAINING PROTEIN"/>
    <property type="match status" value="1"/>
</dbReference>
<dbReference type="CDD" id="cd00495">
    <property type="entry name" value="Ribosomal_L25_TL5_CTC"/>
    <property type="match status" value="1"/>
</dbReference>
<comment type="similarity">
    <text evidence="5">Belongs to the bacterial ribosomal protein bL25 family. CTC subfamily.</text>
</comment>
<comment type="caution">
    <text evidence="8">The sequence shown here is derived from an EMBL/GenBank/DDBJ whole genome shotgun (WGS) entry which is preliminary data.</text>
</comment>
<dbReference type="Pfam" id="PF01386">
    <property type="entry name" value="Ribosomal_L25p"/>
    <property type="match status" value="1"/>
</dbReference>